<dbReference type="Proteomes" id="UP001207468">
    <property type="component" value="Unassembled WGS sequence"/>
</dbReference>
<accession>A0ACC0U2H4</accession>
<protein>
    <submittedName>
        <fullName evidence="1">Uncharacterized protein</fullName>
    </submittedName>
</protein>
<organism evidence="1 2">
    <name type="scientific">Russula earlei</name>
    <dbReference type="NCBI Taxonomy" id="71964"/>
    <lineage>
        <taxon>Eukaryota</taxon>
        <taxon>Fungi</taxon>
        <taxon>Dikarya</taxon>
        <taxon>Basidiomycota</taxon>
        <taxon>Agaricomycotina</taxon>
        <taxon>Agaricomycetes</taxon>
        <taxon>Russulales</taxon>
        <taxon>Russulaceae</taxon>
        <taxon>Russula</taxon>
    </lineage>
</organism>
<keyword evidence="2" id="KW-1185">Reference proteome</keyword>
<proteinExistence type="predicted"/>
<evidence type="ECO:0000313" key="2">
    <source>
        <dbReference type="Proteomes" id="UP001207468"/>
    </source>
</evidence>
<name>A0ACC0U2H4_9AGAM</name>
<sequence length="112" mass="12562">MSHFVPYTEWLFRLSEEHTGKSHSMANLNQARSENPALRLFSVFRAARTGPEREPLGVAHLHTTRAVQASKVFARGAKPLGVENVHEWLGAWRASVFFPPEGKKARLEASVI</sequence>
<comment type="caution">
    <text evidence="1">The sequence shown here is derived from an EMBL/GenBank/DDBJ whole genome shotgun (WGS) entry which is preliminary data.</text>
</comment>
<gene>
    <name evidence="1" type="ORF">F5148DRAFT_1219202</name>
</gene>
<dbReference type="EMBL" id="JAGFNK010000201">
    <property type="protein sequence ID" value="KAI9459312.1"/>
    <property type="molecule type" value="Genomic_DNA"/>
</dbReference>
<reference evidence="1" key="1">
    <citation type="submission" date="2021-03" db="EMBL/GenBank/DDBJ databases">
        <title>Evolutionary priming and transition to the ectomycorrhizal habit in an iconic lineage of mushroom-forming fungi: is preadaptation a requirement?</title>
        <authorList>
            <consortium name="DOE Joint Genome Institute"/>
            <person name="Looney B.P."/>
            <person name="Miyauchi S."/>
            <person name="Morin E."/>
            <person name="Drula E."/>
            <person name="Courty P.E."/>
            <person name="Chicoki N."/>
            <person name="Fauchery L."/>
            <person name="Kohler A."/>
            <person name="Kuo A."/>
            <person name="LaButti K."/>
            <person name="Pangilinan J."/>
            <person name="Lipzen A."/>
            <person name="Riley R."/>
            <person name="Andreopoulos W."/>
            <person name="He G."/>
            <person name="Johnson J."/>
            <person name="Barry K.W."/>
            <person name="Grigoriev I.V."/>
            <person name="Nagy L."/>
            <person name="Hibbett D."/>
            <person name="Henrissat B."/>
            <person name="Matheny P.B."/>
            <person name="Labbe J."/>
            <person name="Martin A.F."/>
        </authorList>
    </citation>
    <scope>NUCLEOTIDE SEQUENCE</scope>
    <source>
        <strain evidence="1">BPL698</strain>
    </source>
</reference>
<evidence type="ECO:0000313" key="1">
    <source>
        <dbReference type="EMBL" id="KAI9459312.1"/>
    </source>
</evidence>